<dbReference type="InterPro" id="IPR010998">
    <property type="entry name" value="Integrase_recombinase_N"/>
</dbReference>
<reference evidence="4" key="1">
    <citation type="submission" date="2021-01" db="UniProtKB">
        <authorList>
            <consortium name="EnsemblMetazoa"/>
        </authorList>
    </citation>
    <scope>IDENTIFICATION</scope>
</reference>
<dbReference type="RefSeq" id="XP_066926109.1">
    <property type="nucleotide sequence ID" value="XM_067070008.1"/>
</dbReference>
<dbReference type="SUPFAM" id="SSF56349">
    <property type="entry name" value="DNA breaking-rejoining enzymes"/>
    <property type="match status" value="1"/>
</dbReference>
<dbReference type="Proteomes" id="UP000594262">
    <property type="component" value="Unplaced"/>
</dbReference>
<dbReference type="InterPro" id="IPR013762">
    <property type="entry name" value="Integrase-like_cat_sf"/>
</dbReference>
<keyword evidence="2" id="KW-0233">DNA recombination</keyword>
<dbReference type="PANTHER" id="PTHR34605:SF3">
    <property type="entry name" value="P CELL-TYPE AGGLUTINATION PROTEIN MAP4-LIKE-RELATED"/>
    <property type="match status" value="1"/>
</dbReference>
<feature type="region of interest" description="Disordered" evidence="3">
    <location>
        <begin position="111"/>
        <end position="136"/>
    </location>
</feature>
<evidence type="ECO:0000256" key="1">
    <source>
        <dbReference type="ARBA" id="ARBA00023125"/>
    </source>
</evidence>
<dbReference type="GO" id="GO:0006310">
    <property type="term" value="P:DNA recombination"/>
    <property type="evidence" value="ECO:0007669"/>
    <property type="project" value="UniProtKB-KW"/>
</dbReference>
<dbReference type="SUPFAM" id="SSF47823">
    <property type="entry name" value="lambda integrase-like, N-terminal domain"/>
    <property type="match status" value="1"/>
</dbReference>
<sequence length="534" mass="61439">MPTKKSNANEHTDRDHSIADWGKSSITGLRNKLKELQLSHVGKKIELQTRLFEHFNPPTDTTNIQLSDVLEEFRSMRTELDTLKNNIHNNNNINKTTQNNLITSVESPTHVNFETGQSRDPITPNQNNPTLTQQKNRNKNSAILITNDEQDEPYIEEQQNVFGFDLQQSLSQQPTQGRKIPAASTISRRTSNTATIQRLGSLTIERLTTKMHHLMANTLAPSTNEQYKRCTTNYSNFCQHFHLQTFPLTEEVLMLYTTFLSEYSSYNNIKMHLSALKFHDIRYCYHTQLPPLPRLYLLIRSIKRTQGPQYKKPKRQPITVELLTQIYKYLLNSEYCTFDRQMLWTACTTAFFGFLRSSEYLSPSSHKFEPTTTLLYNDITVMTSMALVNIKASKTDPFRQGCVIRLCPTSHPICPVRNLKDLCRMHPKKSGPLFAFSNVSFLTRRRFNQFLHTILHNTKTHPISAHSFRIGAATTAAAAGLPSWLIKQLGRWNSTCFETYIRIPDKTIRQTGQSLCRTKTLGHGLWNPDAPQQQ</sequence>
<accession>A0A7M5XJ94</accession>
<dbReference type="InterPro" id="IPR011010">
    <property type="entry name" value="DNA_brk_join_enz"/>
</dbReference>
<dbReference type="GO" id="GO:0015074">
    <property type="term" value="P:DNA integration"/>
    <property type="evidence" value="ECO:0007669"/>
    <property type="project" value="InterPro"/>
</dbReference>
<proteinExistence type="predicted"/>
<dbReference type="Gene3D" id="1.10.150.130">
    <property type="match status" value="1"/>
</dbReference>
<organism evidence="4 5">
    <name type="scientific">Clytia hemisphaerica</name>
    <dbReference type="NCBI Taxonomy" id="252671"/>
    <lineage>
        <taxon>Eukaryota</taxon>
        <taxon>Metazoa</taxon>
        <taxon>Cnidaria</taxon>
        <taxon>Hydrozoa</taxon>
        <taxon>Hydroidolina</taxon>
        <taxon>Leptothecata</taxon>
        <taxon>Obeliida</taxon>
        <taxon>Clytiidae</taxon>
        <taxon>Clytia</taxon>
    </lineage>
</organism>
<dbReference type="GO" id="GO:0003677">
    <property type="term" value="F:DNA binding"/>
    <property type="evidence" value="ECO:0007669"/>
    <property type="project" value="UniProtKB-KW"/>
</dbReference>
<evidence type="ECO:0000256" key="3">
    <source>
        <dbReference type="SAM" id="MobiDB-lite"/>
    </source>
</evidence>
<evidence type="ECO:0000256" key="2">
    <source>
        <dbReference type="ARBA" id="ARBA00023172"/>
    </source>
</evidence>
<dbReference type="Gene3D" id="1.10.443.10">
    <property type="entry name" value="Intergrase catalytic core"/>
    <property type="match status" value="1"/>
</dbReference>
<evidence type="ECO:0000313" key="4">
    <source>
        <dbReference type="EnsemblMetazoa" id="CLYHEMP023861.1"/>
    </source>
</evidence>
<protein>
    <submittedName>
        <fullName evidence="4">Uncharacterized protein</fullName>
    </submittedName>
</protein>
<keyword evidence="1" id="KW-0238">DNA-binding</keyword>
<evidence type="ECO:0000313" key="5">
    <source>
        <dbReference type="Proteomes" id="UP000594262"/>
    </source>
</evidence>
<dbReference type="GeneID" id="136813491"/>
<name>A0A7M5XJ94_9CNID</name>
<dbReference type="EnsemblMetazoa" id="CLYHEMT023861.1">
    <property type="protein sequence ID" value="CLYHEMP023861.1"/>
    <property type="gene ID" value="CLYHEMG023861"/>
</dbReference>
<dbReference type="InterPro" id="IPR052925">
    <property type="entry name" value="Phage_Integrase-like_Recomb"/>
</dbReference>
<dbReference type="AlphaFoldDB" id="A0A7M5XJ94"/>
<dbReference type="OrthoDB" id="10068687at2759"/>
<keyword evidence="5" id="KW-1185">Reference proteome</keyword>
<dbReference type="PANTHER" id="PTHR34605">
    <property type="entry name" value="PHAGE_INTEGRASE DOMAIN-CONTAINING PROTEIN"/>
    <property type="match status" value="1"/>
</dbReference>